<evidence type="ECO:0000313" key="2">
    <source>
        <dbReference type="EMBL" id="KAI5445374.1"/>
    </source>
</evidence>
<dbReference type="Proteomes" id="UP001058974">
    <property type="component" value="Chromosome 1"/>
</dbReference>
<accession>A0A9D5BKN2</accession>
<organism evidence="2 3">
    <name type="scientific">Pisum sativum</name>
    <name type="common">Garden pea</name>
    <name type="synonym">Lathyrus oleraceus</name>
    <dbReference type="NCBI Taxonomy" id="3888"/>
    <lineage>
        <taxon>Eukaryota</taxon>
        <taxon>Viridiplantae</taxon>
        <taxon>Streptophyta</taxon>
        <taxon>Embryophyta</taxon>
        <taxon>Tracheophyta</taxon>
        <taxon>Spermatophyta</taxon>
        <taxon>Magnoliopsida</taxon>
        <taxon>eudicotyledons</taxon>
        <taxon>Gunneridae</taxon>
        <taxon>Pentapetalae</taxon>
        <taxon>rosids</taxon>
        <taxon>fabids</taxon>
        <taxon>Fabales</taxon>
        <taxon>Fabaceae</taxon>
        <taxon>Papilionoideae</taxon>
        <taxon>50 kb inversion clade</taxon>
        <taxon>NPAAA clade</taxon>
        <taxon>Hologalegina</taxon>
        <taxon>IRL clade</taxon>
        <taxon>Fabeae</taxon>
        <taxon>Lathyrus</taxon>
    </lineage>
</organism>
<evidence type="ECO:0000256" key="1">
    <source>
        <dbReference type="SAM" id="MobiDB-lite"/>
    </source>
</evidence>
<gene>
    <name evidence="2" type="ORF">KIW84_013563</name>
</gene>
<sequence length="99" mass="11265">MPVTSLLYRQADELVEVKVGLRWLHVKDVFGGLKKNGYCRGRMKMKVMQSSDPIKFQNLTQTLEFSYQDLASGVAQHAEMRRGEIEKEKAEKSSAITDS</sequence>
<keyword evidence="3" id="KW-1185">Reference proteome</keyword>
<name>A0A9D5BKN2_PEA</name>
<feature type="compositionally biased region" description="Basic and acidic residues" evidence="1">
    <location>
        <begin position="78"/>
        <end position="92"/>
    </location>
</feature>
<dbReference type="EMBL" id="JAMSHJ010000001">
    <property type="protein sequence ID" value="KAI5445374.1"/>
    <property type="molecule type" value="Genomic_DNA"/>
</dbReference>
<comment type="caution">
    <text evidence="2">The sequence shown here is derived from an EMBL/GenBank/DDBJ whole genome shotgun (WGS) entry which is preliminary data.</text>
</comment>
<protein>
    <submittedName>
        <fullName evidence="2">Uncharacterized protein</fullName>
    </submittedName>
</protein>
<dbReference type="AlphaFoldDB" id="A0A9D5BKN2"/>
<dbReference type="Gramene" id="Psat01G0356300-T1">
    <property type="protein sequence ID" value="KAI5445374.1"/>
    <property type="gene ID" value="KIW84_013563"/>
</dbReference>
<proteinExistence type="predicted"/>
<feature type="region of interest" description="Disordered" evidence="1">
    <location>
        <begin position="78"/>
        <end position="99"/>
    </location>
</feature>
<reference evidence="2 3" key="1">
    <citation type="journal article" date="2022" name="Nat. Genet.">
        <title>Improved pea reference genome and pan-genome highlight genomic features and evolutionary characteristics.</title>
        <authorList>
            <person name="Yang T."/>
            <person name="Liu R."/>
            <person name="Luo Y."/>
            <person name="Hu S."/>
            <person name="Wang D."/>
            <person name="Wang C."/>
            <person name="Pandey M.K."/>
            <person name="Ge S."/>
            <person name="Xu Q."/>
            <person name="Li N."/>
            <person name="Li G."/>
            <person name="Huang Y."/>
            <person name="Saxena R.K."/>
            <person name="Ji Y."/>
            <person name="Li M."/>
            <person name="Yan X."/>
            <person name="He Y."/>
            <person name="Liu Y."/>
            <person name="Wang X."/>
            <person name="Xiang C."/>
            <person name="Varshney R.K."/>
            <person name="Ding H."/>
            <person name="Gao S."/>
            <person name="Zong X."/>
        </authorList>
    </citation>
    <scope>NUCLEOTIDE SEQUENCE [LARGE SCALE GENOMIC DNA]</scope>
    <source>
        <strain evidence="2 3">cv. Zhongwan 6</strain>
    </source>
</reference>
<evidence type="ECO:0000313" key="3">
    <source>
        <dbReference type="Proteomes" id="UP001058974"/>
    </source>
</evidence>